<feature type="transmembrane region" description="Helical" evidence="1">
    <location>
        <begin position="20"/>
        <end position="47"/>
    </location>
</feature>
<organism evidence="2 3">
    <name type="scientific">Nocardia otitidiscaviarum</name>
    <dbReference type="NCBI Taxonomy" id="1823"/>
    <lineage>
        <taxon>Bacteria</taxon>
        <taxon>Bacillati</taxon>
        <taxon>Actinomycetota</taxon>
        <taxon>Actinomycetes</taxon>
        <taxon>Mycobacteriales</taxon>
        <taxon>Nocardiaceae</taxon>
        <taxon>Nocardia</taxon>
    </lineage>
</organism>
<evidence type="ECO:0000313" key="3">
    <source>
        <dbReference type="Proteomes" id="UP000255467"/>
    </source>
</evidence>
<protein>
    <submittedName>
        <fullName evidence="2">Uncharacterized protein</fullName>
    </submittedName>
</protein>
<keyword evidence="1" id="KW-0472">Membrane</keyword>
<feature type="transmembrane region" description="Helical" evidence="1">
    <location>
        <begin position="133"/>
        <end position="154"/>
    </location>
</feature>
<name>A0A378Y7F7_9NOCA</name>
<dbReference type="EMBL" id="UGRY01000002">
    <property type="protein sequence ID" value="SUA73146.1"/>
    <property type="molecule type" value="Genomic_DNA"/>
</dbReference>
<dbReference type="STRING" id="1406858.GCA_000710895_01393"/>
<evidence type="ECO:0000313" key="2">
    <source>
        <dbReference type="EMBL" id="SUA73146.1"/>
    </source>
</evidence>
<gene>
    <name evidence="2" type="ORF">NCTC1934_00582</name>
</gene>
<dbReference type="Proteomes" id="UP000255467">
    <property type="component" value="Unassembled WGS sequence"/>
</dbReference>
<feature type="transmembrane region" description="Helical" evidence="1">
    <location>
        <begin position="103"/>
        <end position="121"/>
    </location>
</feature>
<dbReference type="OrthoDB" id="3699727at2"/>
<evidence type="ECO:0000256" key="1">
    <source>
        <dbReference type="SAM" id="Phobius"/>
    </source>
</evidence>
<sequence length="165" mass="17064">MTAALGTAPRLGSLSQRNWFTGVIAALLVLDGVVTLVLEALFLPIYLGHADVAAAQPTTAQAAALAADLTAGSIPFPITALIAAVVNVLLLKGMSTITDRLGVIALPLTAWTLSYLLLTFGGPGGDVLFINDWPTLALLVCGLLPAGLYLYYLANLRAIGPARPN</sequence>
<keyword evidence="1" id="KW-1133">Transmembrane helix</keyword>
<reference evidence="2 3" key="1">
    <citation type="submission" date="2018-06" db="EMBL/GenBank/DDBJ databases">
        <authorList>
            <consortium name="Pathogen Informatics"/>
            <person name="Doyle S."/>
        </authorList>
    </citation>
    <scope>NUCLEOTIDE SEQUENCE [LARGE SCALE GENOMIC DNA]</scope>
    <source>
        <strain evidence="2 3">NCTC1934</strain>
    </source>
</reference>
<dbReference type="RefSeq" id="WP_051037664.1">
    <property type="nucleotide sequence ID" value="NZ_UGRY01000002.1"/>
</dbReference>
<accession>A0A378Y7F7</accession>
<keyword evidence="1" id="KW-0812">Transmembrane</keyword>
<keyword evidence="3" id="KW-1185">Reference proteome</keyword>
<feature type="transmembrane region" description="Helical" evidence="1">
    <location>
        <begin position="74"/>
        <end position="91"/>
    </location>
</feature>
<dbReference type="AlphaFoldDB" id="A0A378Y7F7"/>
<proteinExistence type="predicted"/>